<keyword evidence="3" id="KW-1185">Reference proteome</keyword>
<reference evidence="4" key="1">
    <citation type="submission" date="2025-08" db="UniProtKB">
        <authorList>
            <consortium name="RefSeq"/>
        </authorList>
    </citation>
    <scope>IDENTIFICATION</scope>
    <source>
        <strain evidence="4">J_2021</strain>
        <tissue evidence="4">Erythrocytes</tissue>
    </source>
</reference>
<keyword evidence="2" id="KW-1133">Transmembrane helix</keyword>
<dbReference type="Proteomes" id="UP000186698">
    <property type="component" value="Chromosome 9_10L"/>
</dbReference>
<dbReference type="KEGG" id="xla:108701612"/>
<evidence type="ECO:0000313" key="3">
    <source>
        <dbReference type="Proteomes" id="UP000186698"/>
    </source>
</evidence>
<name>A0A8J1LUD6_XENLA</name>
<sequence>MCVKLVLYCYSRDGMRFHPPVSSLVPLSESQSLTSYLSFYLFAVKFNLTRITISNKRDMFSSHLKLLIFLGLSIIWLLSTPVRSQEKEDYEYQEPEPIEKTTIATEVLNTVTQAPASTVQPVFSKEDIYIITIVALLALIVALSIGWYLHCRYMLVAENFKIERPSDIDIEKGPDTEQPKVAPAEISQKQDPPETSKAISERQKKKDKKKNTDKKDNKDQKKKKKKAQKNKDVCANTTEQK</sequence>
<evidence type="ECO:0000256" key="2">
    <source>
        <dbReference type="SAM" id="Phobius"/>
    </source>
</evidence>
<dbReference type="AlphaFoldDB" id="A0A8J1LUD6"/>
<feature type="compositionally biased region" description="Basic and acidic residues" evidence="1">
    <location>
        <begin position="191"/>
        <end position="204"/>
    </location>
</feature>
<feature type="region of interest" description="Disordered" evidence="1">
    <location>
        <begin position="168"/>
        <end position="241"/>
    </location>
</feature>
<evidence type="ECO:0000256" key="1">
    <source>
        <dbReference type="SAM" id="MobiDB-lite"/>
    </source>
</evidence>
<proteinExistence type="predicted"/>
<dbReference type="RefSeq" id="XP_041432325.1">
    <property type="nucleotide sequence ID" value="XM_041576391.1"/>
</dbReference>
<evidence type="ECO:0000313" key="4">
    <source>
        <dbReference type="RefSeq" id="XP_041432325.1"/>
    </source>
</evidence>
<feature type="transmembrane region" description="Helical" evidence="2">
    <location>
        <begin position="128"/>
        <end position="149"/>
    </location>
</feature>
<dbReference type="GeneID" id="108701612"/>
<feature type="transmembrane region" description="Helical" evidence="2">
    <location>
        <begin position="64"/>
        <end position="82"/>
    </location>
</feature>
<keyword evidence="2" id="KW-0472">Membrane</keyword>
<keyword evidence="2" id="KW-0812">Transmembrane</keyword>
<protein>
    <submittedName>
        <fullName evidence="4">Uncharacterized protein LOC108701612 isoform X1</fullName>
    </submittedName>
</protein>
<dbReference type="OrthoDB" id="10586695at2759"/>
<accession>A0A8J1LUD6</accession>
<organism evidence="3 4">
    <name type="scientific">Xenopus laevis</name>
    <name type="common">African clawed frog</name>
    <dbReference type="NCBI Taxonomy" id="8355"/>
    <lineage>
        <taxon>Eukaryota</taxon>
        <taxon>Metazoa</taxon>
        <taxon>Chordata</taxon>
        <taxon>Craniata</taxon>
        <taxon>Vertebrata</taxon>
        <taxon>Euteleostomi</taxon>
        <taxon>Amphibia</taxon>
        <taxon>Batrachia</taxon>
        <taxon>Anura</taxon>
        <taxon>Pipoidea</taxon>
        <taxon>Pipidae</taxon>
        <taxon>Xenopodinae</taxon>
        <taxon>Xenopus</taxon>
        <taxon>Xenopus</taxon>
    </lineage>
</organism>
<feature type="compositionally biased region" description="Basic and acidic residues" evidence="1">
    <location>
        <begin position="168"/>
        <end position="178"/>
    </location>
</feature>
<gene>
    <name evidence="4" type="primary">LOC108701612</name>
</gene>